<feature type="signal peptide" evidence="2">
    <location>
        <begin position="1"/>
        <end position="23"/>
    </location>
</feature>
<accession>A0A9P0TZY4</accession>
<keyword evidence="2" id="KW-0732">Signal</keyword>
<feature type="chain" id="PRO_5040496001" description="Peptidase S1 domain-containing protein" evidence="2">
    <location>
        <begin position="24"/>
        <end position="505"/>
    </location>
</feature>
<organism evidence="4 5">
    <name type="scientific">Pieris brassicae</name>
    <name type="common">White butterfly</name>
    <name type="synonym">Large white butterfly</name>
    <dbReference type="NCBI Taxonomy" id="7116"/>
    <lineage>
        <taxon>Eukaryota</taxon>
        <taxon>Metazoa</taxon>
        <taxon>Ecdysozoa</taxon>
        <taxon>Arthropoda</taxon>
        <taxon>Hexapoda</taxon>
        <taxon>Insecta</taxon>
        <taxon>Pterygota</taxon>
        <taxon>Neoptera</taxon>
        <taxon>Endopterygota</taxon>
        <taxon>Lepidoptera</taxon>
        <taxon>Glossata</taxon>
        <taxon>Ditrysia</taxon>
        <taxon>Papilionoidea</taxon>
        <taxon>Pieridae</taxon>
        <taxon>Pierinae</taxon>
        <taxon>Pieris</taxon>
    </lineage>
</organism>
<dbReference type="Proteomes" id="UP001152562">
    <property type="component" value="Unassembled WGS sequence"/>
</dbReference>
<name>A0A9P0TZY4_PIEBR</name>
<evidence type="ECO:0000313" key="5">
    <source>
        <dbReference type="Proteomes" id="UP001152562"/>
    </source>
</evidence>
<dbReference type="InterPro" id="IPR043504">
    <property type="entry name" value="Peptidase_S1_PA_chymotrypsin"/>
</dbReference>
<feature type="region of interest" description="Disordered" evidence="1">
    <location>
        <begin position="341"/>
        <end position="366"/>
    </location>
</feature>
<comment type="caution">
    <text evidence="4">The sequence shown here is derived from an EMBL/GenBank/DDBJ whole genome shotgun (WGS) entry which is preliminary data.</text>
</comment>
<keyword evidence="5" id="KW-1185">Reference proteome</keyword>
<dbReference type="SMART" id="SM00020">
    <property type="entry name" value="Tryp_SPc"/>
    <property type="match status" value="1"/>
</dbReference>
<feature type="compositionally biased region" description="Polar residues" evidence="1">
    <location>
        <begin position="344"/>
        <end position="362"/>
    </location>
</feature>
<evidence type="ECO:0000256" key="2">
    <source>
        <dbReference type="SAM" id="SignalP"/>
    </source>
</evidence>
<dbReference type="GO" id="GO:0006508">
    <property type="term" value="P:proteolysis"/>
    <property type="evidence" value="ECO:0007669"/>
    <property type="project" value="InterPro"/>
</dbReference>
<sequence>MDSIHTGLLLLLVSNMILRSEQAQSTFNSSSDFEEEESDSVAYMIIVEHGEGQRCAGSLVSLRTALSSARCLRLSGPRATLWALAAALVVGHGTVRAADGARRVVRVAYAGTDSADPANDLALLAIDEPFGERAQSRPILMATAAGVCDAAADCNAVRALSRNNAHGVQALLLRVISVHRAPHAVCTAHVPHWASLKDRSLCLKGETLCEASNVVPFPLFPYCNDMGGGVVCAGLLCGVLSVVGAREEDAKCGDTFGALTVARWRRFLHCAHTQRLCGRGDCASLCTEHWLDGSNEPFPVASLSSAFQNLVEDMDHALTAPVLSSLSYTKFERTSTELIVTDRNGGNTSSPMTPGRSTSSRAAVQASPRLQLLSRTPLIYELRPSADFEPNRADFKRSRVSLSTLALSSMRLKAGEYGDNAVDYGAPPDEALPSSSSLVSTLRRSVTIRHTIPGSASPYRHWVDPLAQPQTDTHKKKLKTSNASSTYDINLGILITIPTLVTINR</sequence>
<proteinExistence type="predicted"/>
<evidence type="ECO:0000313" key="4">
    <source>
        <dbReference type="EMBL" id="CAH4036747.1"/>
    </source>
</evidence>
<dbReference type="InterPro" id="IPR009003">
    <property type="entry name" value="Peptidase_S1_PA"/>
</dbReference>
<dbReference type="AlphaFoldDB" id="A0A9P0TZY4"/>
<evidence type="ECO:0000256" key="1">
    <source>
        <dbReference type="SAM" id="MobiDB-lite"/>
    </source>
</evidence>
<dbReference type="SUPFAM" id="SSF50494">
    <property type="entry name" value="Trypsin-like serine proteases"/>
    <property type="match status" value="1"/>
</dbReference>
<dbReference type="InterPro" id="IPR001254">
    <property type="entry name" value="Trypsin_dom"/>
</dbReference>
<feature type="domain" description="Peptidase S1" evidence="3">
    <location>
        <begin position="33"/>
        <end position="268"/>
    </location>
</feature>
<dbReference type="Pfam" id="PF00089">
    <property type="entry name" value="Trypsin"/>
    <property type="match status" value="1"/>
</dbReference>
<protein>
    <recommendedName>
        <fullName evidence="3">Peptidase S1 domain-containing protein</fullName>
    </recommendedName>
</protein>
<dbReference type="GO" id="GO:0004252">
    <property type="term" value="F:serine-type endopeptidase activity"/>
    <property type="evidence" value="ECO:0007669"/>
    <property type="project" value="InterPro"/>
</dbReference>
<dbReference type="Gene3D" id="2.40.10.10">
    <property type="entry name" value="Trypsin-like serine proteases"/>
    <property type="match status" value="2"/>
</dbReference>
<evidence type="ECO:0000259" key="3">
    <source>
        <dbReference type="SMART" id="SM00020"/>
    </source>
</evidence>
<reference evidence="4" key="1">
    <citation type="submission" date="2022-05" db="EMBL/GenBank/DDBJ databases">
        <authorList>
            <person name="Okamura Y."/>
        </authorList>
    </citation>
    <scope>NUCLEOTIDE SEQUENCE</scope>
</reference>
<gene>
    <name evidence="4" type="ORF">PIBRA_LOCUS12504</name>
</gene>
<dbReference type="EMBL" id="CALOZG010000079">
    <property type="protein sequence ID" value="CAH4036747.1"/>
    <property type="molecule type" value="Genomic_DNA"/>
</dbReference>